<dbReference type="Gene3D" id="1.10.760.10">
    <property type="entry name" value="Cytochrome c-like domain"/>
    <property type="match status" value="2"/>
</dbReference>
<keyword evidence="3 4" id="KW-0408">Iron</keyword>
<keyword evidence="5" id="KW-0472">Membrane</keyword>
<dbReference type="GO" id="GO:0046872">
    <property type="term" value="F:metal ion binding"/>
    <property type="evidence" value="ECO:0007669"/>
    <property type="project" value="UniProtKB-KW"/>
</dbReference>
<keyword evidence="2 4" id="KW-0479">Metal-binding</keyword>
<dbReference type="SUPFAM" id="SSF46626">
    <property type="entry name" value="Cytochrome c"/>
    <property type="match status" value="2"/>
</dbReference>
<dbReference type="InterPro" id="IPR051459">
    <property type="entry name" value="Cytochrome_c-type_DH"/>
</dbReference>
<evidence type="ECO:0000313" key="7">
    <source>
        <dbReference type="EMBL" id="QNF31866.1"/>
    </source>
</evidence>
<evidence type="ECO:0000256" key="2">
    <source>
        <dbReference type="ARBA" id="ARBA00022723"/>
    </source>
</evidence>
<organism evidence="7 8">
    <name type="scientific">Adhaeribacter swui</name>
    <dbReference type="NCBI Taxonomy" id="2086471"/>
    <lineage>
        <taxon>Bacteria</taxon>
        <taxon>Pseudomonadati</taxon>
        <taxon>Bacteroidota</taxon>
        <taxon>Cytophagia</taxon>
        <taxon>Cytophagales</taxon>
        <taxon>Hymenobacteraceae</taxon>
        <taxon>Adhaeribacter</taxon>
    </lineage>
</organism>
<dbReference type="Pfam" id="PF13442">
    <property type="entry name" value="Cytochrome_CBB3"/>
    <property type="match status" value="1"/>
</dbReference>
<dbReference type="RefSeq" id="WP_185272649.1">
    <property type="nucleotide sequence ID" value="NZ_CP055156.1"/>
</dbReference>
<keyword evidence="8" id="KW-1185">Reference proteome</keyword>
<dbReference type="PANTHER" id="PTHR35008">
    <property type="entry name" value="BLL4482 PROTEIN-RELATED"/>
    <property type="match status" value="1"/>
</dbReference>
<dbReference type="InterPro" id="IPR036909">
    <property type="entry name" value="Cyt_c-like_dom_sf"/>
</dbReference>
<dbReference type="KEGG" id="aswu:HUW51_03700"/>
<sequence length="294" mass="32613">MKKVLKWLAIGIGSLVLLLVIAYTVIYFKTESRINKQYAINVQQIAVTQDSAALVRGEHLVQIKGCRECHGEDLGGKVFIDDPQLGRIVAANLTQGKGGIMREYTKADLTRALKHGVRKDGKSVLFMPSEEYNPLSAEDLGALMSYVKSLRPVDRELPKHEIKPLLRVLTAFDKFPLLPAEKIDHTKQSTPTVTPEITANYGQYVAVACIGCHRTNYKGGEPLVPGSPMVPNITKSGNLGKWTEAEFINTLRTGKTPEGKQMDPKNMPWTMTKEFSDTEIKSVYLFLKNLPAEG</sequence>
<dbReference type="GO" id="GO:0020037">
    <property type="term" value="F:heme binding"/>
    <property type="evidence" value="ECO:0007669"/>
    <property type="project" value="InterPro"/>
</dbReference>
<dbReference type="InterPro" id="IPR009056">
    <property type="entry name" value="Cyt_c-like_dom"/>
</dbReference>
<dbReference type="Proteomes" id="UP000515237">
    <property type="component" value="Chromosome"/>
</dbReference>
<evidence type="ECO:0000256" key="4">
    <source>
        <dbReference type="PROSITE-ProRule" id="PRU00433"/>
    </source>
</evidence>
<dbReference type="GO" id="GO:0009055">
    <property type="term" value="F:electron transfer activity"/>
    <property type="evidence" value="ECO:0007669"/>
    <property type="project" value="InterPro"/>
</dbReference>
<feature type="transmembrane region" description="Helical" evidence="5">
    <location>
        <begin position="7"/>
        <end position="28"/>
    </location>
</feature>
<evidence type="ECO:0000259" key="6">
    <source>
        <dbReference type="PROSITE" id="PS51007"/>
    </source>
</evidence>
<gene>
    <name evidence="7" type="ORF">HUW51_03700</name>
</gene>
<protein>
    <submittedName>
        <fullName evidence="7">C-type cytochrome</fullName>
    </submittedName>
</protein>
<dbReference type="AlphaFoldDB" id="A0A7G7G3Y2"/>
<keyword evidence="1 4" id="KW-0349">Heme</keyword>
<feature type="domain" description="Cytochrome c" evidence="6">
    <location>
        <begin position="197"/>
        <end position="291"/>
    </location>
</feature>
<dbReference type="EMBL" id="CP055156">
    <property type="protein sequence ID" value="QNF31866.1"/>
    <property type="molecule type" value="Genomic_DNA"/>
</dbReference>
<evidence type="ECO:0000256" key="1">
    <source>
        <dbReference type="ARBA" id="ARBA00022617"/>
    </source>
</evidence>
<keyword evidence="5" id="KW-0812">Transmembrane</keyword>
<accession>A0A7G7G3Y2</accession>
<evidence type="ECO:0000256" key="3">
    <source>
        <dbReference type="ARBA" id="ARBA00023004"/>
    </source>
</evidence>
<name>A0A7G7G3Y2_9BACT</name>
<dbReference type="PANTHER" id="PTHR35008:SF8">
    <property type="entry name" value="ALCOHOL DEHYDROGENASE CYTOCHROME C SUBUNIT"/>
    <property type="match status" value="1"/>
</dbReference>
<proteinExistence type="predicted"/>
<evidence type="ECO:0000313" key="8">
    <source>
        <dbReference type="Proteomes" id="UP000515237"/>
    </source>
</evidence>
<feature type="domain" description="Cytochrome c" evidence="6">
    <location>
        <begin position="52"/>
        <end position="151"/>
    </location>
</feature>
<reference evidence="7 8" key="1">
    <citation type="journal article" date="2018" name="Int. J. Syst. Evol. Microbiol.">
        <title>Adhaeribacter swui sp. nov., isolated from wet mud.</title>
        <authorList>
            <person name="Kim D.U."/>
            <person name="Kim K.W."/>
            <person name="Kang M.S."/>
            <person name="Kim J.Y."/>
            <person name="Jang J.H."/>
            <person name="Kim M.K."/>
        </authorList>
    </citation>
    <scope>NUCLEOTIDE SEQUENCE [LARGE SCALE GENOMIC DNA]</scope>
    <source>
        <strain evidence="7 8">KCTC 52873</strain>
    </source>
</reference>
<dbReference type="Pfam" id="PF00034">
    <property type="entry name" value="Cytochrom_C"/>
    <property type="match status" value="1"/>
</dbReference>
<keyword evidence="5" id="KW-1133">Transmembrane helix</keyword>
<evidence type="ECO:0000256" key="5">
    <source>
        <dbReference type="SAM" id="Phobius"/>
    </source>
</evidence>
<dbReference type="PROSITE" id="PS51007">
    <property type="entry name" value="CYTC"/>
    <property type="match status" value="2"/>
</dbReference>